<dbReference type="InterPro" id="IPR029787">
    <property type="entry name" value="Nucleotide_cyclase"/>
</dbReference>
<evidence type="ECO:0000256" key="5">
    <source>
        <dbReference type="ARBA" id="ARBA00022723"/>
    </source>
</evidence>
<dbReference type="GO" id="GO:0007189">
    <property type="term" value="P:adenylate cyclase-activating G protein-coupled receptor signaling pathway"/>
    <property type="evidence" value="ECO:0007669"/>
    <property type="project" value="TreeGrafter"/>
</dbReference>
<keyword evidence="5" id="KW-0479">Metal-binding</keyword>
<organism evidence="15 16">
    <name type="scientific">Protopolystoma xenopodis</name>
    <dbReference type="NCBI Taxonomy" id="117903"/>
    <lineage>
        <taxon>Eukaryota</taxon>
        <taxon>Metazoa</taxon>
        <taxon>Spiralia</taxon>
        <taxon>Lophotrochozoa</taxon>
        <taxon>Platyhelminthes</taxon>
        <taxon>Monogenea</taxon>
        <taxon>Polyopisthocotylea</taxon>
        <taxon>Polystomatidea</taxon>
        <taxon>Polystomatidae</taxon>
        <taxon>Protopolystoma</taxon>
    </lineage>
</organism>
<dbReference type="CDD" id="cd07302">
    <property type="entry name" value="CHD"/>
    <property type="match status" value="1"/>
</dbReference>
<evidence type="ECO:0000259" key="14">
    <source>
        <dbReference type="PROSITE" id="PS50125"/>
    </source>
</evidence>
<evidence type="ECO:0000256" key="11">
    <source>
        <dbReference type="ARBA" id="ARBA00023239"/>
    </source>
</evidence>
<feature type="domain" description="Guanylate cyclase" evidence="14">
    <location>
        <begin position="555"/>
        <end position="696"/>
    </location>
</feature>
<evidence type="ECO:0000313" key="15">
    <source>
        <dbReference type="EMBL" id="VEL38014.1"/>
    </source>
</evidence>
<dbReference type="Gene3D" id="3.30.70.1230">
    <property type="entry name" value="Nucleotide cyclase"/>
    <property type="match status" value="1"/>
</dbReference>
<feature type="transmembrane region" description="Helical" evidence="13">
    <location>
        <begin position="319"/>
        <end position="336"/>
    </location>
</feature>
<dbReference type="Proteomes" id="UP000784294">
    <property type="component" value="Unassembled WGS sequence"/>
</dbReference>
<dbReference type="GO" id="GO:0035556">
    <property type="term" value="P:intracellular signal transduction"/>
    <property type="evidence" value="ECO:0007669"/>
    <property type="project" value="InterPro"/>
</dbReference>
<dbReference type="PANTHER" id="PTHR45627:SF8">
    <property type="entry name" value="ADENYLATE CYCLASE TYPE 9"/>
    <property type="match status" value="1"/>
</dbReference>
<feature type="transmembrane region" description="Helical" evidence="13">
    <location>
        <begin position="241"/>
        <end position="263"/>
    </location>
</feature>
<keyword evidence="16" id="KW-1185">Reference proteome</keyword>
<evidence type="ECO:0000256" key="1">
    <source>
        <dbReference type="ARBA" id="ARBA00001593"/>
    </source>
</evidence>
<dbReference type="FunFam" id="3.30.70.1230:FF:000008">
    <property type="entry name" value="Adenylate cyclase type 9"/>
    <property type="match status" value="1"/>
</dbReference>
<name>A0A3S5CUG7_9PLAT</name>
<sequence>MKSLYAQNAGGVSSLDFTSHSPSADSSATTSIPLVSVPLEPKNVNITVPIDTQSSSGVVSLSVPVPVTDINVDGPSAPVAVYIGDSATAASSVDNTDGSVPVGGINKSDNGVGLNTELSGGILSRGSDVDMLDALRENSRPEAVFAFPPVSRLTLNFISPELETAYRRSGLARPRPSNNAAAAGGSGRDGGGAIGCSVVKLTWATSRITPLINLTTNSVFFLCIFACCLTAYPSIRTTGSVVFFLLSSLGFFSLLALFTVILADMSFWIGTTSAAHLCHRRERRQNIEKAKTSSPIVSTFQRRAVAAYRALFRWRTRNLIGALVLFLPSSLVLASFRPCLFQSQVWANETALDLASIMVKNKSVLSSSIYLTNDHLLPTLSVVAGYRTITGLFCCFMLFNFTLFTMYSSWTKSLSASFTGLLGIILLHWPIQPPHACSEALESAEWAGRLFRLQYNDHLSSQLPAWVMPAALNEITWELSVILVLSLALVWALNREFDVSFRVSFNRDSEARCARLAISREKIQAEWLLENIIPVYIMDSLRLTNKYSQHIDDAGVVFATISNFSEFYDEQYQGGQEMLRVLNEIFADFEHQLVASPRYKGVEKIKTIGACFMAASGLNLAERAHNRRPGTHLCALMDFAMNLITTLEEFNRQMFSFKFELKVGYNIGEVTAGVIGTTKLLYDIWGDTVNVASRMYSTGQKGRIQVTQAVAERLQPWYAFEYRGEVFVKGKGNMKTYLLVGKRPHQSSNALTSLAGSTDTSTGR</sequence>
<dbReference type="EMBL" id="CAAALY010256621">
    <property type="protein sequence ID" value="VEL38014.1"/>
    <property type="molecule type" value="Genomic_DNA"/>
</dbReference>
<dbReference type="SMART" id="SM00044">
    <property type="entry name" value="CYCc"/>
    <property type="match status" value="1"/>
</dbReference>
<dbReference type="InterPro" id="IPR001054">
    <property type="entry name" value="A/G_cyclase"/>
</dbReference>
<dbReference type="PROSITE" id="PS50125">
    <property type="entry name" value="GUANYLATE_CYCLASE_2"/>
    <property type="match status" value="1"/>
</dbReference>
<keyword evidence="4 13" id="KW-0812">Transmembrane</keyword>
<comment type="subcellular location">
    <subcellularLocation>
        <location evidence="2">Membrane</location>
        <topology evidence="2">Multi-pass membrane protein</topology>
    </subcellularLocation>
</comment>
<feature type="transmembrane region" description="Helical" evidence="13">
    <location>
        <begin position="384"/>
        <end position="407"/>
    </location>
</feature>
<keyword evidence="11" id="KW-0456">Lyase</keyword>
<dbReference type="GO" id="GO:0005886">
    <property type="term" value="C:plasma membrane"/>
    <property type="evidence" value="ECO:0007669"/>
    <property type="project" value="TreeGrafter"/>
</dbReference>
<dbReference type="GO" id="GO:0009190">
    <property type="term" value="P:cyclic nucleotide biosynthetic process"/>
    <property type="evidence" value="ECO:0007669"/>
    <property type="project" value="InterPro"/>
</dbReference>
<dbReference type="GO" id="GO:0046872">
    <property type="term" value="F:metal ion binding"/>
    <property type="evidence" value="ECO:0007669"/>
    <property type="project" value="UniProtKB-KW"/>
</dbReference>
<evidence type="ECO:0000256" key="3">
    <source>
        <dbReference type="ARBA" id="ARBA00012201"/>
    </source>
</evidence>
<keyword evidence="8" id="KW-0460">Magnesium</keyword>
<evidence type="ECO:0000256" key="7">
    <source>
        <dbReference type="ARBA" id="ARBA00022840"/>
    </source>
</evidence>
<evidence type="ECO:0000256" key="13">
    <source>
        <dbReference type="SAM" id="Phobius"/>
    </source>
</evidence>
<evidence type="ECO:0000256" key="12">
    <source>
        <dbReference type="SAM" id="MobiDB-lite"/>
    </source>
</evidence>
<dbReference type="SUPFAM" id="SSF55073">
    <property type="entry name" value="Nucleotide cyclase"/>
    <property type="match status" value="1"/>
</dbReference>
<comment type="caution">
    <text evidence="15">The sequence shown here is derived from an EMBL/GenBank/DDBJ whole genome shotgun (WGS) entry which is preliminary data.</text>
</comment>
<keyword evidence="9 13" id="KW-1133">Transmembrane helix</keyword>
<dbReference type="GO" id="GO:0005524">
    <property type="term" value="F:ATP binding"/>
    <property type="evidence" value="ECO:0007669"/>
    <property type="project" value="UniProtKB-KW"/>
</dbReference>
<protein>
    <recommendedName>
        <fullName evidence="3">adenylate cyclase</fullName>
        <ecNumber evidence="3">4.6.1.1</ecNumber>
    </recommendedName>
</protein>
<accession>A0A3S5CUG7</accession>
<evidence type="ECO:0000256" key="8">
    <source>
        <dbReference type="ARBA" id="ARBA00022842"/>
    </source>
</evidence>
<gene>
    <name evidence="15" type="ORF">PXEA_LOCUS31454</name>
</gene>
<proteinExistence type="predicted"/>
<evidence type="ECO:0000256" key="4">
    <source>
        <dbReference type="ARBA" id="ARBA00022692"/>
    </source>
</evidence>
<evidence type="ECO:0000313" key="16">
    <source>
        <dbReference type="Proteomes" id="UP000784294"/>
    </source>
</evidence>
<dbReference type="AlphaFoldDB" id="A0A3S5CUG7"/>
<evidence type="ECO:0000256" key="10">
    <source>
        <dbReference type="ARBA" id="ARBA00023136"/>
    </source>
</evidence>
<reference evidence="15" key="1">
    <citation type="submission" date="2018-11" db="EMBL/GenBank/DDBJ databases">
        <authorList>
            <consortium name="Pathogen Informatics"/>
        </authorList>
    </citation>
    <scope>NUCLEOTIDE SEQUENCE</scope>
</reference>
<feature type="transmembrane region" description="Helical" evidence="13">
    <location>
        <begin position="414"/>
        <end position="431"/>
    </location>
</feature>
<evidence type="ECO:0000256" key="9">
    <source>
        <dbReference type="ARBA" id="ARBA00022989"/>
    </source>
</evidence>
<comment type="catalytic activity">
    <reaction evidence="1">
        <text>ATP = 3',5'-cyclic AMP + diphosphate</text>
        <dbReference type="Rhea" id="RHEA:15389"/>
        <dbReference type="ChEBI" id="CHEBI:30616"/>
        <dbReference type="ChEBI" id="CHEBI:33019"/>
        <dbReference type="ChEBI" id="CHEBI:58165"/>
        <dbReference type="EC" id="4.6.1.1"/>
    </reaction>
</comment>
<feature type="compositionally biased region" description="Low complexity" evidence="12">
    <location>
        <begin position="172"/>
        <end position="183"/>
    </location>
</feature>
<keyword evidence="10 13" id="KW-0472">Membrane</keyword>
<keyword evidence="7" id="KW-0067">ATP-binding</keyword>
<dbReference type="PANTHER" id="PTHR45627">
    <property type="entry name" value="ADENYLATE CYCLASE TYPE 1"/>
    <property type="match status" value="1"/>
</dbReference>
<evidence type="ECO:0000256" key="6">
    <source>
        <dbReference type="ARBA" id="ARBA00022741"/>
    </source>
</evidence>
<dbReference type="EC" id="4.6.1.1" evidence="3"/>
<feature type="transmembrane region" description="Helical" evidence="13">
    <location>
        <begin position="211"/>
        <end position="235"/>
    </location>
</feature>
<dbReference type="OrthoDB" id="10035433at2759"/>
<dbReference type="Pfam" id="PF00211">
    <property type="entry name" value="Guanylate_cyc"/>
    <property type="match status" value="1"/>
</dbReference>
<keyword evidence="6" id="KW-0547">Nucleotide-binding</keyword>
<dbReference type="GO" id="GO:0004016">
    <property type="term" value="F:adenylate cyclase activity"/>
    <property type="evidence" value="ECO:0007669"/>
    <property type="project" value="UniProtKB-EC"/>
</dbReference>
<evidence type="ECO:0000256" key="2">
    <source>
        <dbReference type="ARBA" id="ARBA00004141"/>
    </source>
</evidence>
<feature type="region of interest" description="Disordered" evidence="12">
    <location>
        <begin position="168"/>
        <end position="189"/>
    </location>
</feature>